<evidence type="ECO:0000259" key="10">
    <source>
        <dbReference type="Pfam" id="PF00724"/>
    </source>
</evidence>
<dbReference type="Pfam" id="PF07992">
    <property type="entry name" value="Pyr_redox_2"/>
    <property type="match status" value="1"/>
</dbReference>
<dbReference type="PRINTS" id="PR00368">
    <property type="entry name" value="FADPNR"/>
</dbReference>
<dbReference type="Gene3D" id="3.50.50.60">
    <property type="entry name" value="FAD/NAD(P)-binding domain"/>
    <property type="match status" value="1"/>
</dbReference>
<evidence type="ECO:0000259" key="11">
    <source>
        <dbReference type="Pfam" id="PF07992"/>
    </source>
</evidence>
<evidence type="ECO:0000256" key="7">
    <source>
        <dbReference type="ARBA" id="ARBA00023002"/>
    </source>
</evidence>
<dbReference type="InterPro" id="IPR036188">
    <property type="entry name" value="FAD/NAD-bd_sf"/>
</dbReference>
<keyword evidence="13" id="KW-1185">Reference proteome</keyword>
<comment type="cofactor">
    <cofactor evidence="2">
        <name>[4Fe-4S] cluster</name>
        <dbReference type="ChEBI" id="CHEBI:49883"/>
    </cofactor>
</comment>
<evidence type="ECO:0000256" key="9">
    <source>
        <dbReference type="ARBA" id="ARBA00023014"/>
    </source>
</evidence>
<sequence>MGKFNKVLSPIMINKTEFKNRLWIPPMGTSAVEPDGTPTDEMVAYFGNMAKGGAGAVVIEVADVDEHRRYNSTVIGLFDDKFMPKYKEMVDAIHDGGSKAISQLLHAGPIPLIKNDPTQYGPLCASSVPHIYNLNAIPQVITIEQMAEIKQMYVEAALRVVKAGVDGIEIHCAHNHGLLGTFVSSIHNKRTDEYGGNLSCRMKYPLEVIEAVRQAVGPDMVLGVRISDAHDEVDGITLEDSCRMAKMFEKAGINYIHASHGSLISLANIQPPHGSQQGLFANRAKAIKESVNIPVGTIGRITDPEIAEELLEAGVADIIFMGRALIADPELPNKIKEGREEDIRPCLGCNECVTSSMYGNGFYCAMNTLAGHELEGGVVYDENNKGKKVLVIGGGPGGLEAASQAAIAGYDVTLVEKANYLGGQFELAAYPPTKQEFTCGIKYLINQVKKHGVDIRLNTEATKEYVVDMKPDAVVVATGGKPIEAKWISESGHPNVIGAWDAIRGNANIGINIVVIGGGLVGCECADMIAAPRYYRKQFARKVTVIEMKDYVMIDDYSPQREQLMTRLMDKNVDILEGAAVKEISADSITYVKDDEIKIIKHVDTIISAVGTQSVNGLTEELKDMDIPVITIGDAVAPRKIHLATREAADAIKNLKI</sequence>
<evidence type="ECO:0000256" key="1">
    <source>
        <dbReference type="ARBA" id="ARBA00001917"/>
    </source>
</evidence>
<feature type="domain" description="NADH:flavin oxidoreductase/NADH oxidase N-terminal" evidence="10">
    <location>
        <begin position="8"/>
        <end position="341"/>
    </location>
</feature>
<dbReference type="Pfam" id="PF00724">
    <property type="entry name" value="Oxidored_FMN"/>
    <property type="match status" value="1"/>
</dbReference>
<proteinExistence type="inferred from homology"/>
<evidence type="ECO:0000313" key="13">
    <source>
        <dbReference type="Proteomes" id="UP001276854"/>
    </source>
</evidence>
<dbReference type="InterPro" id="IPR013785">
    <property type="entry name" value="Aldolase_TIM"/>
</dbReference>
<evidence type="ECO:0000256" key="5">
    <source>
        <dbReference type="ARBA" id="ARBA00022643"/>
    </source>
</evidence>
<dbReference type="Gene3D" id="3.40.50.720">
    <property type="entry name" value="NAD(P)-binding Rossmann-like Domain"/>
    <property type="match status" value="1"/>
</dbReference>
<feature type="domain" description="FAD/NAD(P)-binding" evidence="11">
    <location>
        <begin position="387"/>
        <end position="619"/>
    </location>
</feature>
<dbReference type="Gene3D" id="3.20.20.70">
    <property type="entry name" value="Aldolase class I"/>
    <property type="match status" value="1"/>
</dbReference>
<keyword evidence="6" id="KW-0479">Metal-binding</keyword>
<dbReference type="RefSeq" id="WP_318067025.1">
    <property type="nucleotide sequence ID" value="NZ_JAWONS010000329.1"/>
</dbReference>
<gene>
    <name evidence="12" type="ORF">RZO55_25150</name>
</gene>
<dbReference type="CDD" id="cd02803">
    <property type="entry name" value="OYE_like_FMN_family"/>
    <property type="match status" value="1"/>
</dbReference>
<organism evidence="12 13">
    <name type="scientific">Clostridium boliviensis</name>
    <dbReference type="NCBI Taxonomy" id="318465"/>
    <lineage>
        <taxon>Bacteria</taxon>
        <taxon>Bacillati</taxon>
        <taxon>Bacillota</taxon>
        <taxon>Clostridia</taxon>
        <taxon>Eubacteriales</taxon>
        <taxon>Clostridiaceae</taxon>
        <taxon>Clostridium</taxon>
    </lineage>
</organism>
<keyword evidence="4" id="KW-0285">Flavoprotein</keyword>
<dbReference type="Proteomes" id="UP001276854">
    <property type="component" value="Unassembled WGS sequence"/>
</dbReference>
<evidence type="ECO:0000256" key="2">
    <source>
        <dbReference type="ARBA" id="ARBA00001966"/>
    </source>
</evidence>
<evidence type="ECO:0000256" key="6">
    <source>
        <dbReference type="ARBA" id="ARBA00022723"/>
    </source>
</evidence>
<comment type="caution">
    <text evidence="12">The sequence shown here is derived from an EMBL/GenBank/DDBJ whole genome shotgun (WGS) entry which is preliminary data.</text>
</comment>
<dbReference type="PANTHER" id="PTHR42917:SF2">
    <property type="entry name" value="2,4-DIENOYL-COA REDUCTASE [(2E)-ENOYL-COA-PRODUCING]"/>
    <property type="match status" value="1"/>
</dbReference>
<evidence type="ECO:0000313" key="12">
    <source>
        <dbReference type="EMBL" id="MDW2800863.1"/>
    </source>
</evidence>
<dbReference type="PRINTS" id="PR00469">
    <property type="entry name" value="PNDRDTASEII"/>
</dbReference>
<evidence type="ECO:0000256" key="4">
    <source>
        <dbReference type="ARBA" id="ARBA00022630"/>
    </source>
</evidence>
<dbReference type="EMBL" id="JAWONS010000329">
    <property type="protein sequence ID" value="MDW2800863.1"/>
    <property type="molecule type" value="Genomic_DNA"/>
</dbReference>
<evidence type="ECO:0000256" key="3">
    <source>
        <dbReference type="ARBA" id="ARBA00011048"/>
    </source>
</evidence>
<dbReference type="SUPFAM" id="SSF51905">
    <property type="entry name" value="FAD/NAD(P)-binding domain"/>
    <property type="match status" value="1"/>
</dbReference>
<keyword evidence="5" id="KW-0288">FMN</keyword>
<name>A0ABU4GV75_9CLOT</name>
<dbReference type="InterPro" id="IPR001155">
    <property type="entry name" value="OxRdtase_FMN_N"/>
</dbReference>
<evidence type="ECO:0000256" key="8">
    <source>
        <dbReference type="ARBA" id="ARBA00023004"/>
    </source>
</evidence>
<comment type="cofactor">
    <cofactor evidence="1">
        <name>FMN</name>
        <dbReference type="ChEBI" id="CHEBI:58210"/>
    </cofactor>
</comment>
<dbReference type="InterPro" id="IPR051793">
    <property type="entry name" value="NADH:flavin_oxidoreductase"/>
</dbReference>
<protein>
    <submittedName>
        <fullName evidence="12">FAD-dependent oxidoreductase</fullName>
    </submittedName>
</protein>
<keyword evidence="8" id="KW-0408">Iron</keyword>
<keyword evidence="7" id="KW-0560">Oxidoreductase</keyword>
<dbReference type="PANTHER" id="PTHR42917">
    <property type="entry name" value="2,4-DIENOYL-COA REDUCTASE"/>
    <property type="match status" value="1"/>
</dbReference>
<reference evidence="12 13" key="1">
    <citation type="submission" date="2023-10" db="EMBL/GenBank/DDBJ databases">
        <title>A novel Glycoside Hydrolase 43-Like Enzyme from Clostrdium boliviensis is an Endo-xylanase, and a Candidate for Xylooligosaccharides Production from Different Xylan Substrates.</title>
        <authorList>
            <person name="Alvarez M.T."/>
            <person name="Rocabado-Villegas L.R."/>
            <person name="Salas-Veizaga D.M."/>
            <person name="Linares-Pasten J.A."/>
            <person name="Gudmundsdottir E.E."/>
            <person name="Hreggvidsson G.O."/>
            <person name="Adlercreutz P."/>
            <person name="Nordberg Karlsson E."/>
        </authorList>
    </citation>
    <scope>NUCLEOTIDE SEQUENCE [LARGE SCALE GENOMIC DNA]</scope>
    <source>
        <strain evidence="12 13">E-1</strain>
    </source>
</reference>
<dbReference type="InterPro" id="IPR023753">
    <property type="entry name" value="FAD/NAD-binding_dom"/>
</dbReference>
<keyword evidence="9" id="KW-0411">Iron-sulfur</keyword>
<dbReference type="SUPFAM" id="SSF51395">
    <property type="entry name" value="FMN-linked oxidoreductases"/>
    <property type="match status" value="1"/>
</dbReference>
<comment type="similarity">
    <text evidence="3">In the N-terminal section; belongs to the NADH:flavin oxidoreductase/NADH oxidase family.</text>
</comment>
<accession>A0ABU4GV75</accession>